<dbReference type="GO" id="GO:0006281">
    <property type="term" value="P:DNA repair"/>
    <property type="evidence" value="ECO:0007669"/>
    <property type="project" value="InterPro"/>
</dbReference>
<dbReference type="GO" id="GO:0003678">
    <property type="term" value="F:DNA helicase activity"/>
    <property type="evidence" value="ECO:0007669"/>
    <property type="project" value="InterPro"/>
</dbReference>
<evidence type="ECO:0000259" key="9">
    <source>
        <dbReference type="SMART" id="SM00382"/>
    </source>
</evidence>
<evidence type="ECO:0000256" key="1">
    <source>
        <dbReference type="ARBA" id="ARBA00022741"/>
    </source>
</evidence>
<evidence type="ECO:0000313" key="11">
    <source>
        <dbReference type="Proteomes" id="UP000229056"/>
    </source>
</evidence>
<accession>A0A2H0W3Q8</accession>
<name>A0A2H0W3Q8_9BACT</name>
<dbReference type="Gene3D" id="2.30.30.940">
    <property type="match status" value="1"/>
</dbReference>
<dbReference type="CDD" id="cd18037">
    <property type="entry name" value="DEXSc_Pif1_like"/>
    <property type="match status" value="1"/>
</dbReference>
<dbReference type="Proteomes" id="UP000229056">
    <property type="component" value="Unassembled WGS sequence"/>
</dbReference>
<evidence type="ECO:0000256" key="3">
    <source>
        <dbReference type="ARBA" id="ARBA00022801"/>
    </source>
</evidence>
<sequence>MDQKTAFNILKLGQNVCLTGPAGSGKTYLLNKYINYLKSKGVAVGVTASTGIAATHMNGMTIHSWSGMGVHDSISNKEMRKILKKRHLVNRLKSAKVLIIDEVSMLHSFQLDLINQICRRFKNDDRPFGGIQVIMCGDFFQLPPVSNTQEKSNFISESDIWQNMDLKICYLDEQHRQEDKTLIKILNGIRSNTCDQKLISKLEINSSNSEFNTDTTKLYTHNIDVDSINELELNNIAGKTFCYSMRYNGKEALAEALKKGCLAPEKLYIKKGAKVMFVKNNFEAGYVNGTLGYVVDFSEEGFPIVETYSDKQIVAAPMSWIIEDEGSIKAEIVQIPLRLAWAITVHKSQGMSLDSAEIDLSKSFVQGMGYVALSRVRTLSGIKLKGINKMALRVNEEVLELDKQLLANSQEAKERIRTLSASALEKDQQAYLNSILPTEKEKAVSIKKVPGATYLETKNLLDKGLSIKEIANRRGMTDSTIFGHLEKLRARGDELNIEHLRPDSERFSTIQTAFEHSGGRSLTPVREILGESFSYQELRIVRLFMDQF</sequence>
<keyword evidence="3" id="KW-0378">Hydrolase</keyword>
<feature type="domain" description="AAA+ ATPase" evidence="9">
    <location>
        <begin position="12"/>
        <end position="224"/>
    </location>
</feature>
<comment type="caution">
    <text evidence="10">The sequence shown here is derived from an EMBL/GenBank/DDBJ whole genome shotgun (WGS) entry which is preliminary data.</text>
</comment>
<gene>
    <name evidence="10" type="ORF">COT80_04480</name>
</gene>
<protein>
    <submittedName>
        <fullName evidence="10">Helicase</fullName>
    </submittedName>
</protein>
<keyword evidence="1" id="KW-0547">Nucleotide-binding</keyword>
<keyword evidence="8" id="KW-0413">Isomerase</keyword>
<organism evidence="10 11">
    <name type="scientific">Candidatus Buchananbacteria bacterium CG10_big_fil_rev_8_21_14_0_10_33_19</name>
    <dbReference type="NCBI Taxonomy" id="1974525"/>
    <lineage>
        <taxon>Bacteria</taxon>
        <taxon>Candidatus Buchananiibacteriota</taxon>
    </lineage>
</organism>
<dbReference type="Gene3D" id="3.40.50.300">
    <property type="entry name" value="P-loop containing nucleotide triphosphate hydrolases"/>
    <property type="match status" value="1"/>
</dbReference>
<dbReference type="Pfam" id="PF14493">
    <property type="entry name" value="HTH_40"/>
    <property type="match status" value="1"/>
</dbReference>
<evidence type="ECO:0000256" key="8">
    <source>
        <dbReference type="ARBA" id="ARBA00023235"/>
    </source>
</evidence>
<dbReference type="PANTHER" id="PTHR47642">
    <property type="entry name" value="ATP-DEPENDENT DNA HELICASE"/>
    <property type="match status" value="1"/>
</dbReference>
<evidence type="ECO:0000256" key="7">
    <source>
        <dbReference type="ARBA" id="ARBA00023204"/>
    </source>
</evidence>
<proteinExistence type="predicted"/>
<dbReference type="EMBL" id="PEZY01000012">
    <property type="protein sequence ID" value="PIS05995.1"/>
    <property type="molecule type" value="Genomic_DNA"/>
</dbReference>
<dbReference type="InterPro" id="IPR003593">
    <property type="entry name" value="AAA+_ATPase"/>
</dbReference>
<keyword evidence="4 10" id="KW-0347">Helicase</keyword>
<evidence type="ECO:0000313" key="10">
    <source>
        <dbReference type="EMBL" id="PIS05995.1"/>
    </source>
</evidence>
<dbReference type="Gene3D" id="1.10.10.1390">
    <property type="entry name" value="ATP-dependent DNA helicase RecQ"/>
    <property type="match status" value="1"/>
</dbReference>
<dbReference type="AlphaFoldDB" id="A0A2H0W3Q8"/>
<dbReference type="InterPro" id="IPR051055">
    <property type="entry name" value="PIF1_helicase"/>
</dbReference>
<dbReference type="Pfam" id="PF05970">
    <property type="entry name" value="PIF1"/>
    <property type="match status" value="1"/>
</dbReference>
<keyword evidence="5" id="KW-0067">ATP-binding</keyword>
<dbReference type="Pfam" id="PF21530">
    <property type="entry name" value="Pif1_2B_dom"/>
    <property type="match status" value="1"/>
</dbReference>
<dbReference type="SUPFAM" id="SSF52540">
    <property type="entry name" value="P-loop containing nucleoside triphosphate hydrolases"/>
    <property type="match status" value="2"/>
</dbReference>
<dbReference type="InterPro" id="IPR029491">
    <property type="entry name" value="Helicase_HTH"/>
</dbReference>
<evidence type="ECO:0000256" key="6">
    <source>
        <dbReference type="ARBA" id="ARBA00023125"/>
    </source>
</evidence>
<evidence type="ECO:0000256" key="5">
    <source>
        <dbReference type="ARBA" id="ARBA00022840"/>
    </source>
</evidence>
<evidence type="ECO:0000256" key="4">
    <source>
        <dbReference type="ARBA" id="ARBA00022806"/>
    </source>
</evidence>
<dbReference type="InterPro" id="IPR027417">
    <property type="entry name" value="P-loop_NTPase"/>
</dbReference>
<dbReference type="CDD" id="cd18809">
    <property type="entry name" value="SF1_C_RecD"/>
    <property type="match status" value="1"/>
</dbReference>
<keyword evidence="2" id="KW-0227">DNA damage</keyword>
<dbReference type="GO" id="GO:0000723">
    <property type="term" value="P:telomere maintenance"/>
    <property type="evidence" value="ECO:0007669"/>
    <property type="project" value="InterPro"/>
</dbReference>
<dbReference type="PANTHER" id="PTHR47642:SF5">
    <property type="entry name" value="ATP-DEPENDENT DNA HELICASE"/>
    <property type="match status" value="1"/>
</dbReference>
<reference evidence="11" key="1">
    <citation type="submission" date="2017-09" db="EMBL/GenBank/DDBJ databases">
        <title>Depth-based differentiation of microbial function through sediment-hosted aquifers and enrichment of novel symbionts in the deep terrestrial subsurface.</title>
        <authorList>
            <person name="Probst A.J."/>
            <person name="Ladd B."/>
            <person name="Jarett J.K."/>
            <person name="Geller-Mcgrath D.E."/>
            <person name="Sieber C.M.K."/>
            <person name="Emerson J.B."/>
            <person name="Anantharaman K."/>
            <person name="Thomas B.C."/>
            <person name="Malmstrom R."/>
            <person name="Stieglmeier M."/>
            <person name="Klingl A."/>
            <person name="Woyke T."/>
            <person name="Ryan C.M."/>
            <person name="Banfield J.F."/>
        </authorList>
    </citation>
    <scope>NUCLEOTIDE SEQUENCE [LARGE SCALE GENOMIC DNA]</scope>
</reference>
<dbReference type="InterPro" id="IPR010285">
    <property type="entry name" value="DNA_helicase_pif1-like_DEAD"/>
</dbReference>
<keyword evidence="7" id="KW-0234">DNA repair</keyword>
<evidence type="ECO:0000256" key="2">
    <source>
        <dbReference type="ARBA" id="ARBA00022763"/>
    </source>
</evidence>
<dbReference type="InterPro" id="IPR049163">
    <property type="entry name" value="Pif1-like_2B_dom"/>
</dbReference>
<dbReference type="SMART" id="SM00382">
    <property type="entry name" value="AAA"/>
    <property type="match status" value="1"/>
</dbReference>
<keyword evidence="6" id="KW-0238">DNA-binding</keyword>